<dbReference type="AlphaFoldDB" id="A0A7J2TI84"/>
<reference evidence="4" key="1">
    <citation type="journal article" date="2020" name="mSystems">
        <title>Genome- and Community-Level Interaction Insights into Carbon Utilization and Element Cycling Functions of Hydrothermarchaeota in Hydrothermal Sediment.</title>
        <authorList>
            <person name="Zhou Z."/>
            <person name="Liu Y."/>
            <person name="Xu W."/>
            <person name="Pan J."/>
            <person name="Luo Z.H."/>
            <person name="Li M."/>
        </authorList>
    </citation>
    <scope>NUCLEOTIDE SEQUENCE [LARGE SCALE GENOMIC DNA]</scope>
    <source>
        <strain evidence="4">SpSt-26</strain>
    </source>
</reference>
<dbReference type="InterPro" id="IPR010044">
    <property type="entry name" value="MTAP"/>
</dbReference>
<proteinExistence type="predicted"/>
<dbReference type="InterPro" id="IPR035994">
    <property type="entry name" value="Nucleoside_phosphorylase_sf"/>
</dbReference>
<dbReference type="CDD" id="cd09010">
    <property type="entry name" value="MTAP_SsMTAPII_like_MTIP"/>
    <property type="match status" value="1"/>
</dbReference>
<organism evidence="4">
    <name type="scientific">Archaeoglobus fulgidus</name>
    <dbReference type="NCBI Taxonomy" id="2234"/>
    <lineage>
        <taxon>Archaea</taxon>
        <taxon>Methanobacteriati</taxon>
        <taxon>Methanobacteriota</taxon>
        <taxon>Archaeoglobi</taxon>
        <taxon>Archaeoglobales</taxon>
        <taxon>Archaeoglobaceae</taxon>
        <taxon>Archaeoglobus</taxon>
    </lineage>
</organism>
<accession>A0A7J2TI84</accession>
<dbReference type="Pfam" id="PF01048">
    <property type="entry name" value="PNP_UDP_1"/>
    <property type="match status" value="1"/>
</dbReference>
<evidence type="ECO:0000313" key="4">
    <source>
        <dbReference type="EMBL" id="HEH35449.1"/>
    </source>
</evidence>
<dbReference type="SUPFAM" id="SSF53167">
    <property type="entry name" value="Purine and uridine phosphorylases"/>
    <property type="match status" value="1"/>
</dbReference>
<gene>
    <name evidence="4" type="ORF">ENP88_04735</name>
</gene>
<dbReference type="GO" id="GO:0005829">
    <property type="term" value="C:cytosol"/>
    <property type="evidence" value="ECO:0007669"/>
    <property type="project" value="TreeGrafter"/>
</dbReference>
<dbReference type="InterPro" id="IPR000845">
    <property type="entry name" value="Nucleoside_phosphorylase_d"/>
</dbReference>
<dbReference type="EMBL" id="DSLA01000074">
    <property type="protein sequence ID" value="HEH35449.1"/>
    <property type="molecule type" value="Genomic_DNA"/>
</dbReference>
<keyword evidence="1" id="KW-0328">Glycosyltransferase</keyword>
<evidence type="ECO:0000256" key="1">
    <source>
        <dbReference type="ARBA" id="ARBA00022676"/>
    </source>
</evidence>
<feature type="domain" description="Nucleoside phosphorylase" evidence="3">
    <location>
        <begin position="2"/>
        <end position="232"/>
    </location>
</feature>
<dbReference type="GO" id="GO:0009116">
    <property type="term" value="P:nucleoside metabolic process"/>
    <property type="evidence" value="ECO:0007669"/>
    <property type="project" value="InterPro"/>
</dbReference>
<evidence type="ECO:0000259" key="3">
    <source>
        <dbReference type="Pfam" id="PF01048"/>
    </source>
</evidence>
<protein>
    <submittedName>
        <fullName evidence="4">6-oxopurine nucleoside phosphorylase</fullName>
    </submittedName>
</protein>
<comment type="caution">
    <text evidence="4">The sequence shown here is derived from an EMBL/GenBank/DDBJ whole genome shotgun (WGS) entry which is preliminary data.</text>
</comment>
<name>A0A7J2TI84_ARCFL</name>
<dbReference type="PANTHER" id="PTHR42679">
    <property type="entry name" value="S-METHYL-5'-THIOADENOSINE PHOSPHORYLASE"/>
    <property type="match status" value="1"/>
</dbReference>
<keyword evidence="2" id="KW-0808">Transferase</keyword>
<dbReference type="GO" id="GO:0019509">
    <property type="term" value="P:L-methionine salvage from methylthioadenosine"/>
    <property type="evidence" value="ECO:0007669"/>
    <property type="project" value="TreeGrafter"/>
</dbReference>
<dbReference type="PANTHER" id="PTHR42679:SF2">
    <property type="entry name" value="S-METHYL-5'-THIOADENOSINE PHOSPHORYLASE"/>
    <property type="match status" value="1"/>
</dbReference>
<dbReference type="GO" id="GO:0017061">
    <property type="term" value="F:S-methyl-5-thioadenosine phosphorylase activity"/>
    <property type="evidence" value="ECO:0007669"/>
    <property type="project" value="InterPro"/>
</dbReference>
<sequence length="239" mass="26453">MIGIVAGTHLLEMGILENKRELEIQTPFGLAEVDVGTLEGIEVALIQRHGRKKDKPPHRINHQANFYALKSLGVKRVVAMGSAGCLREEIEIPAIMIPHDYIDFFSGVTVFSSSLVYITPGFDEEIRSVLIDVAKRISKLPVIERGIYFQTKGPRLETKAEIAMIKNFADCVGMTAGSEATVAKELGLKYAIICTMDNYAHGIKGVSVDYEEIIRKARENAKNCVEIVKEAVKILDTLH</sequence>
<evidence type="ECO:0000256" key="2">
    <source>
        <dbReference type="ARBA" id="ARBA00022679"/>
    </source>
</evidence>
<dbReference type="Gene3D" id="3.40.50.1580">
    <property type="entry name" value="Nucleoside phosphorylase domain"/>
    <property type="match status" value="1"/>
</dbReference>